<evidence type="ECO:0000313" key="5">
    <source>
        <dbReference type="EMBL" id="UZD22298.1"/>
    </source>
</evidence>
<proteinExistence type="inferred from homology"/>
<dbReference type="GO" id="GO:0016787">
    <property type="term" value="F:hydrolase activity"/>
    <property type="evidence" value="ECO:0007669"/>
    <property type="project" value="UniProtKB-KW"/>
</dbReference>
<dbReference type="PANTHER" id="PTHR30408">
    <property type="entry name" value="TYPE-1 RESTRICTION ENZYME ECOKI SPECIFICITY PROTEIN"/>
    <property type="match status" value="1"/>
</dbReference>
<evidence type="ECO:0000256" key="3">
    <source>
        <dbReference type="ARBA" id="ARBA00023125"/>
    </source>
</evidence>
<dbReference type="SUPFAM" id="SSF116734">
    <property type="entry name" value="DNA methylase specificity domain"/>
    <property type="match status" value="2"/>
</dbReference>
<evidence type="ECO:0000313" key="6">
    <source>
        <dbReference type="Proteomes" id="UP001163156"/>
    </source>
</evidence>
<dbReference type="InterPro" id="IPR000055">
    <property type="entry name" value="Restrct_endonuc_typeI_TRD"/>
</dbReference>
<dbReference type="Proteomes" id="UP001163156">
    <property type="component" value="Chromosome"/>
</dbReference>
<organism evidence="5 6">
    <name type="scientific">Algoriphagus halophytocola</name>
    <dbReference type="NCBI Taxonomy" id="2991499"/>
    <lineage>
        <taxon>Bacteria</taxon>
        <taxon>Pseudomonadati</taxon>
        <taxon>Bacteroidota</taxon>
        <taxon>Cytophagia</taxon>
        <taxon>Cytophagales</taxon>
        <taxon>Cyclobacteriaceae</taxon>
        <taxon>Algoriphagus</taxon>
    </lineage>
</organism>
<keyword evidence="5" id="KW-0540">Nuclease</keyword>
<keyword evidence="5" id="KW-0255">Endonuclease</keyword>
<keyword evidence="3" id="KW-0238">DNA-binding</keyword>
<sequence>METKEYKLTDVCDFQGGTQPPKEEWITEPRDGYVRMLQIRDFTQDKAEHVGYVKDTKKLNKCKEDDILIGRYGASVGKILTGLAGAYNVAIIRTIPNEELLSKRYLYYVLTGTDFQNFILNIGARAAQAGFNKTDLSLFKLHIPTSLKDQERIADVLEKAKALIDRREKSIDLLDEFLKMKFLELFGNPIQNDKGWKQKPINKITKVGTGGTPSRKREQEFYNGTIPWAKTTEVNGSLIYDTQEKITELAIKESNCKIYPENTILLAMYGQGKTRGNVGMLKIEAATNQACAALSPSESVNQIFLFYALKYSYVFLRSLARGGNQENLNLKIVGELPMILPDRQLQDTYERLVNEIEILRSYYTSSSNLLDELYSSLGKKALKGELEIIEKVFIEGKIKVQPKITGEVIAIDKINKELEEFHKSQPHTGAPDEIDNTIRQLEAELKIKREIPFWDEYVKYRIVKGKFKEPFTFNQLWEEITKFPFETVPEYDKVATLLFKWLAEENAFIRQQFNESTKQIELIINETAKA</sequence>
<dbReference type="Gene3D" id="3.90.220.20">
    <property type="entry name" value="DNA methylase specificity domains"/>
    <property type="match status" value="2"/>
</dbReference>
<dbReference type="Pfam" id="PF01420">
    <property type="entry name" value="Methylase_S"/>
    <property type="match status" value="2"/>
</dbReference>
<dbReference type="EC" id="3.1.21.-" evidence="5"/>
<dbReference type="CDD" id="cd17263">
    <property type="entry name" value="RMtype1_S_AbaB8300I-TRD1-CR1_like"/>
    <property type="match status" value="1"/>
</dbReference>
<gene>
    <name evidence="5" type="ORF">OM944_16755</name>
</gene>
<evidence type="ECO:0000259" key="4">
    <source>
        <dbReference type="Pfam" id="PF01420"/>
    </source>
</evidence>
<evidence type="ECO:0000256" key="2">
    <source>
        <dbReference type="ARBA" id="ARBA00022747"/>
    </source>
</evidence>
<keyword evidence="2" id="KW-0680">Restriction system</keyword>
<reference evidence="5" key="1">
    <citation type="submission" date="2022-10" db="EMBL/GenBank/DDBJ databases">
        <title>Algoriphagus sp. a novel bacteria isolate from halophytes salicornia europaea.</title>
        <authorList>
            <person name="Peng Y."/>
            <person name="Jiang L."/>
            <person name="Lee J."/>
        </authorList>
    </citation>
    <scope>NUCLEOTIDE SEQUENCE</scope>
    <source>
        <strain evidence="5">TR-M5</strain>
    </source>
</reference>
<dbReference type="EMBL" id="CP110226">
    <property type="protein sequence ID" value="UZD22298.1"/>
    <property type="molecule type" value="Genomic_DNA"/>
</dbReference>
<dbReference type="InterPro" id="IPR044946">
    <property type="entry name" value="Restrct_endonuc_typeI_TRD_sf"/>
</dbReference>
<accession>A0ABY6MER2</accession>
<dbReference type="CDD" id="cd17287">
    <property type="entry name" value="RMtype1_S_EcoN10ORF171P_TRD2-CR2_like"/>
    <property type="match status" value="1"/>
</dbReference>
<dbReference type="GO" id="GO:0004519">
    <property type="term" value="F:endonuclease activity"/>
    <property type="evidence" value="ECO:0007669"/>
    <property type="project" value="UniProtKB-KW"/>
</dbReference>
<protein>
    <submittedName>
        <fullName evidence="5">Restriction endonuclease subunit S</fullName>
        <ecNumber evidence="5">3.1.21.-</ecNumber>
    </submittedName>
</protein>
<comment type="similarity">
    <text evidence="1">Belongs to the type-I restriction system S methylase family.</text>
</comment>
<keyword evidence="5" id="KW-0378">Hydrolase</keyword>
<name>A0ABY6MER2_9BACT</name>
<feature type="domain" description="Type I restriction modification DNA specificity" evidence="4">
    <location>
        <begin position="3"/>
        <end position="165"/>
    </location>
</feature>
<feature type="domain" description="Type I restriction modification DNA specificity" evidence="4">
    <location>
        <begin position="194"/>
        <end position="346"/>
    </location>
</feature>
<evidence type="ECO:0000256" key="1">
    <source>
        <dbReference type="ARBA" id="ARBA00010923"/>
    </source>
</evidence>
<dbReference type="RefSeq" id="WP_264808754.1">
    <property type="nucleotide sequence ID" value="NZ_CP110226.1"/>
</dbReference>
<keyword evidence="6" id="KW-1185">Reference proteome</keyword>
<dbReference type="PANTHER" id="PTHR30408:SF12">
    <property type="entry name" value="TYPE I RESTRICTION ENZYME MJAVIII SPECIFICITY SUBUNIT"/>
    <property type="match status" value="1"/>
</dbReference>
<dbReference type="InterPro" id="IPR052021">
    <property type="entry name" value="Type-I_RS_S_subunit"/>
</dbReference>